<protein>
    <submittedName>
        <fullName evidence="8">Putative oxidoreductase</fullName>
    </submittedName>
</protein>
<keyword evidence="5 7" id="KW-1133">Transmembrane helix</keyword>
<evidence type="ECO:0000256" key="6">
    <source>
        <dbReference type="ARBA" id="ARBA00023136"/>
    </source>
</evidence>
<accession>A0A4R6N301</accession>
<dbReference type="InterPro" id="IPR032808">
    <property type="entry name" value="DoxX"/>
</dbReference>
<evidence type="ECO:0000256" key="1">
    <source>
        <dbReference type="ARBA" id="ARBA00004651"/>
    </source>
</evidence>
<dbReference type="AlphaFoldDB" id="A0A4R6N301"/>
<evidence type="ECO:0000313" key="8">
    <source>
        <dbReference type="EMBL" id="TDP09519.1"/>
    </source>
</evidence>
<dbReference type="GO" id="GO:0005886">
    <property type="term" value="C:plasma membrane"/>
    <property type="evidence" value="ECO:0007669"/>
    <property type="project" value="UniProtKB-SubCell"/>
</dbReference>
<dbReference type="InterPro" id="IPR051907">
    <property type="entry name" value="DoxX-like_oxidoreductase"/>
</dbReference>
<dbReference type="PANTHER" id="PTHR33452">
    <property type="entry name" value="OXIDOREDUCTASE CATD-RELATED"/>
    <property type="match status" value="1"/>
</dbReference>
<feature type="transmembrane region" description="Helical" evidence="7">
    <location>
        <begin position="135"/>
        <end position="153"/>
    </location>
</feature>
<proteinExistence type="inferred from homology"/>
<name>A0A4R6N301_9BURK</name>
<keyword evidence="3" id="KW-1003">Cell membrane</keyword>
<evidence type="ECO:0000256" key="7">
    <source>
        <dbReference type="SAM" id="Phobius"/>
    </source>
</evidence>
<dbReference type="PANTHER" id="PTHR33452:SF1">
    <property type="entry name" value="INNER MEMBRANE PROTEIN YPHA-RELATED"/>
    <property type="match status" value="1"/>
</dbReference>
<gene>
    <name evidence="8" type="ORF">DFR39_10480</name>
</gene>
<sequence>MMKTVLTSLWQAACDAGLERPRQMAAAPAALTSQLRWLALLLARLHVAQVFLLSGLSKLRDWEITLALFQDEYHVPLLPPELAAWLGTAGELLLPVLLILGLATRFAAAGLSVVNVVAVLSLAEIAPAALLGHQLWGTLLLALLLCGAGRWSVDGWRAGLTRGAGT</sequence>
<feature type="transmembrane region" description="Helical" evidence="7">
    <location>
        <begin position="82"/>
        <end position="102"/>
    </location>
</feature>
<keyword evidence="9" id="KW-1185">Reference proteome</keyword>
<dbReference type="EMBL" id="SNXE01000004">
    <property type="protein sequence ID" value="TDP09519.1"/>
    <property type="molecule type" value="Genomic_DNA"/>
</dbReference>
<feature type="transmembrane region" description="Helical" evidence="7">
    <location>
        <begin position="109"/>
        <end position="129"/>
    </location>
</feature>
<dbReference type="Pfam" id="PF07681">
    <property type="entry name" value="DoxX"/>
    <property type="match status" value="1"/>
</dbReference>
<organism evidence="8 9">
    <name type="scientific">Roseateles asaccharophilus</name>
    <dbReference type="NCBI Taxonomy" id="582607"/>
    <lineage>
        <taxon>Bacteria</taxon>
        <taxon>Pseudomonadati</taxon>
        <taxon>Pseudomonadota</taxon>
        <taxon>Betaproteobacteria</taxon>
        <taxon>Burkholderiales</taxon>
        <taxon>Sphaerotilaceae</taxon>
        <taxon>Roseateles</taxon>
    </lineage>
</organism>
<keyword evidence="4 7" id="KW-0812">Transmembrane</keyword>
<evidence type="ECO:0000256" key="4">
    <source>
        <dbReference type="ARBA" id="ARBA00022692"/>
    </source>
</evidence>
<keyword evidence="6 7" id="KW-0472">Membrane</keyword>
<evidence type="ECO:0000256" key="5">
    <source>
        <dbReference type="ARBA" id="ARBA00022989"/>
    </source>
</evidence>
<evidence type="ECO:0000256" key="2">
    <source>
        <dbReference type="ARBA" id="ARBA00006679"/>
    </source>
</evidence>
<dbReference type="Proteomes" id="UP000295357">
    <property type="component" value="Unassembled WGS sequence"/>
</dbReference>
<comment type="similarity">
    <text evidence="2">Belongs to the DoxX family.</text>
</comment>
<evidence type="ECO:0000256" key="3">
    <source>
        <dbReference type="ARBA" id="ARBA00022475"/>
    </source>
</evidence>
<evidence type="ECO:0000313" key="9">
    <source>
        <dbReference type="Proteomes" id="UP000295357"/>
    </source>
</evidence>
<comment type="subcellular location">
    <subcellularLocation>
        <location evidence="1">Cell membrane</location>
        <topology evidence="1">Multi-pass membrane protein</topology>
    </subcellularLocation>
</comment>
<reference evidence="8 9" key="1">
    <citation type="submission" date="2019-03" db="EMBL/GenBank/DDBJ databases">
        <title>Genomic Encyclopedia of Type Strains, Phase IV (KMG-IV): sequencing the most valuable type-strain genomes for metagenomic binning, comparative biology and taxonomic classification.</title>
        <authorList>
            <person name="Goeker M."/>
        </authorList>
    </citation>
    <scope>NUCLEOTIDE SEQUENCE [LARGE SCALE GENOMIC DNA]</scope>
    <source>
        <strain evidence="8 9">DSM 25082</strain>
    </source>
</reference>
<comment type="caution">
    <text evidence="8">The sequence shown here is derived from an EMBL/GenBank/DDBJ whole genome shotgun (WGS) entry which is preliminary data.</text>
</comment>